<evidence type="ECO:0000313" key="2">
    <source>
        <dbReference type="Proteomes" id="UP000203191"/>
    </source>
</evidence>
<reference evidence="1 2" key="1">
    <citation type="journal article" date="2015" name="J Appl Environ Microbiol">
        <title>Complete Genome Sequence Analysis of Two Pseudomonas plecoglossicida Phages, Potential Therapeutic Agents.</title>
        <authorList>
            <person name="Kawato Y."/>
            <person name="Yasuike M."/>
            <person name="Nakamura Y."/>
            <person name="Shigenobu Y."/>
            <person name="Fujiwara A."/>
            <person name="Sano M."/>
            <person name="Nakai T."/>
        </authorList>
    </citation>
    <scope>NUCLEOTIDE SEQUENCE [LARGE SCALE GENOMIC DNA]</scope>
</reference>
<dbReference type="GeneID" id="17825017"/>
<protein>
    <submittedName>
        <fullName evidence="1">Uncharacterized protein</fullName>
    </submittedName>
</protein>
<dbReference type="KEGG" id="vg:17825017"/>
<name>V5YTI1_9CAUD</name>
<proteinExistence type="predicted"/>
<dbReference type="Proteomes" id="UP000203191">
    <property type="component" value="Segment"/>
</dbReference>
<sequence>MSKFCIVEALIVLAGKIQARRVARLKAKEEALKATIKYATEALIETQKERVNAYVKQVRVTGA</sequence>
<dbReference type="EMBL" id="AB775549">
    <property type="protein sequence ID" value="BAO20692.1"/>
    <property type="molecule type" value="Genomic_DNA"/>
</dbReference>
<evidence type="ECO:0000313" key="1">
    <source>
        <dbReference type="EMBL" id="BAO20692.1"/>
    </source>
</evidence>
<organism evidence="1 2">
    <name type="scientific">Pseudomonas phage PPpW-4</name>
    <dbReference type="NCBI Taxonomy" id="1279083"/>
    <lineage>
        <taxon>Viruses</taxon>
        <taxon>Duplodnaviria</taxon>
        <taxon>Heunggongvirae</taxon>
        <taxon>Uroviricota</taxon>
        <taxon>Caudoviricetes</taxon>
        <taxon>Autographivirales</taxon>
        <taxon>Autotranscriptaviridae</taxon>
        <taxon>Studiervirinae</taxon>
        <taxon>Phutvirus</taxon>
        <taxon>Phutvirus PPpW4</taxon>
    </lineage>
</organism>
<dbReference type="RefSeq" id="YP_008873152.1">
    <property type="nucleotide sequence ID" value="NC_023005.1"/>
</dbReference>
<keyword evidence="2" id="KW-1185">Reference proteome</keyword>
<accession>V5YTI1</accession>